<keyword evidence="11" id="KW-0624">Polysaccharide degradation</keyword>
<evidence type="ECO:0000256" key="2">
    <source>
        <dbReference type="ARBA" id="ARBA00004613"/>
    </source>
</evidence>
<dbReference type="EMBL" id="JAULSU010000007">
    <property type="protein sequence ID" value="KAK0612013.1"/>
    <property type="molecule type" value="Genomic_DNA"/>
</dbReference>
<dbReference type="SUPFAM" id="SSF54556">
    <property type="entry name" value="Chitinase insertion domain"/>
    <property type="match status" value="1"/>
</dbReference>
<dbReference type="InterPro" id="IPR001002">
    <property type="entry name" value="Chitin-bd_1"/>
</dbReference>
<organism evidence="15 16">
    <name type="scientific">Immersiella caudata</name>
    <dbReference type="NCBI Taxonomy" id="314043"/>
    <lineage>
        <taxon>Eukaryota</taxon>
        <taxon>Fungi</taxon>
        <taxon>Dikarya</taxon>
        <taxon>Ascomycota</taxon>
        <taxon>Pezizomycotina</taxon>
        <taxon>Sordariomycetes</taxon>
        <taxon>Sordariomycetidae</taxon>
        <taxon>Sordariales</taxon>
        <taxon>Lasiosphaeriaceae</taxon>
        <taxon>Immersiella</taxon>
    </lineage>
</organism>
<dbReference type="PROSITE" id="PS00026">
    <property type="entry name" value="CHIT_BIND_I_1"/>
    <property type="match status" value="1"/>
</dbReference>
<comment type="similarity">
    <text evidence="3">Belongs to the glycosyl hydrolase 18 family. Chitinase class V subfamily.</text>
</comment>
<dbReference type="PANTHER" id="PTHR11177">
    <property type="entry name" value="CHITINASE"/>
    <property type="match status" value="1"/>
</dbReference>
<evidence type="ECO:0000313" key="15">
    <source>
        <dbReference type="EMBL" id="KAK0612013.1"/>
    </source>
</evidence>
<reference evidence="15" key="1">
    <citation type="submission" date="2023-06" db="EMBL/GenBank/DDBJ databases">
        <title>Genome-scale phylogeny and comparative genomics of the fungal order Sordariales.</title>
        <authorList>
            <consortium name="Lawrence Berkeley National Laboratory"/>
            <person name="Hensen N."/>
            <person name="Bonometti L."/>
            <person name="Westerberg I."/>
            <person name="Brannstrom I.O."/>
            <person name="Guillou S."/>
            <person name="Cros-Aarteil S."/>
            <person name="Calhoun S."/>
            <person name="Haridas S."/>
            <person name="Kuo A."/>
            <person name="Mondo S."/>
            <person name="Pangilinan J."/>
            <person name="Riley R."/>
            <person name="Labutti K."/>
            <person name="Andreopoulos B."/>
            <person name="Lipzen A."/>
            <person name="Chen C."/>
            <person name="Yanf M."/>
            <person name="Daum C."/>
            <person name="Ng V."/>
            <person name="Clum A."/>
            <person name="Steindorff A."/>
            <person name="Ohm R."/>
            <person name="Martin F."/>
            <person name="Silar P."/>
            <person name="Natvig D."/>
            <person name="Lalanne C."/>
            <person name="Gautier V."/>
            <person name="Ament-Velasquez S.L."/>
            <person name="Kruys A."/>
            <person name="Hutchinson M.I."/>
            <person name="Powell A.J."/>
            <person name="Barry K."/>
            <person name="Miller A.N."/>
            <person name="Grigoriev I.V."/>
            <person name="Debuchy R."/>
            <person name="Gladieux P."/>
            <person name="Thoren M.H."/>
            <person name="Johannesson H."/>
        </authorList>
    </citation>
    <scope>NUCLEOTIDE SEQUENCE</scope>
    <source>
        <strain evidence="15">CBS 606.72</strain>
    </source>
</reference>
<dbReference type="PANTHER" id="PTHR11177:SF333">
    <property type="entry name" value="CHITINASE"/>
    <property type="match status" value="1"/>
</dbReference>
<dbReference type="PROSITE" id="PS51910">
    <property type="entry name" value="GH18_2"/>
    <property type="match status" value="1"/>
</dbReference>
<dbReference type="GO" id="GO:0005576">
    <property type="term" value="C:extracellular region"/>
    <property type="evidence" value="ECO:0007669"/>
    <property type="project" value="UniProtKB-SubCell"/>
</dbReference>
<dbReference type="SUPFAM" id="SSF51445">
    <property type="entry name" value="(Trans)glycosidases"/>
    <property type="match status" value="1"/>
</dbReference>
<dbReference type="InterPro" id="IPR001579">
    <property type="entry name" value="Glyco_hydro_18_chit_AS"/>
</dbReference>
<evidence type="ECO:0000256" key="11">
    <source>
        <dbReference type="ARBA" id="ARBA00023326"/>
    </source>
</evidence>
<dbReference type="GO" id="GO:0008061">
    <property type="term" value="F:chitin binding"/>
    <property type="evidence" value="ECO:0007669"/>
    <property type="project" value="UniProtKB-KW"/>
</dbReference>
<protein>
    <recommendedName>
        <fullName evidence="4">chitinase</fullName>
        <ecNumber evidence="4">3.2.1.14</ecNumber>
    </recommendedName>
</protein>
<evidence type="ECO:0000256" key="13">
    <source>
        <dbReference type="SAM" id="SignalP"/>
    </source>
</evidence>
<evidence type="ECO:0000256" key="9">
    <source>
        <dbReference type="ARBA" id="ARBA00023277"/>
    </source>
</evidence>
<dbReference type="Gene3D" id="3.30.60.10">
    <property type="entry name" value="Endochitinase-like"/>
    <property type="match status" value="1"/>
</dbReference>
<evidence type="ECO:0000256" key="8">
    <source>
        <dbReference type="ARBA" id="ARBA00023024"/>
    </source>
</evidence>
<dbReference type="PROSITE" id="PS01095">
    <property type="entry name" value="GH18_1"/>
    <property type="match status" value="1"/>
</dbReference>
<comment type="catalytic activity">
    <reaction evidence="1">
        <text>Random endo-hydrolysis of N-acetyl-beta-D-glucosaminide (1-&gt;4)-beta-linkages in chitin and chitodextrins.</text>
        <dbReference type="EC" id="3.2.1.14"/>
    </reaction>
</comment>
<dbReference type="InterPro" id="IPR050314">
    <property type="entry name" value="Glycosyl_Hydrlase_18"/>
</dbReference>
<dbReference type="InterPro" id="IPR017853">
    <property type="entry name" value="GH"/>
</dbReference>
<feature type="chain" id="PRO_5041208866" description="chitinase" evidence="13">
    <location>
        <begin position="23"/>
        <end position="523"/>
    </location>
</feature>
<dbReference type="GO" id="GO:0008843">
    <property type="term" value="F:endochitinase activity"/>
    <property type="evidence" value="ECO:0007669"/>
    <property type="project" value="UniProtKB-EC"/>
</dbReference>
<dbReference type="Pfam" id="PF00704">
    <property type="entry name" value="Glyco_hydro_18"/>
    <property type="match status" value="1"/>
</dbReference>
<evidence type="ECO:0000256" key="5">
    <source>
        <dbReference type="ARBA" id="ARBA00022525"/>
    </source>
</evidence>
<gene>
    <name evidence="15" type="ORF">B0T14DRAFT_595489</name>
</gene>
<comment type="subcellular location">
    <subcellularLocation>
        <location evidence="2">Secreted</location>
    </subcellularLocation>
</comment>
<evidence type="ECO:0000256" key="10">
    <source>
        <dbReference type="ARBA" id="ARBA00023295"/>
    </source>
</evidence>
<evidence type="ECO:0000256" key="4">
    <source>
        <dbReference type="ARBA" id="ARBA00012729"/>
    </source>
</evidence>
<dbReference type="EC" id="3.2.1.14" evidence="4"/>
<name>A0AA39WBC6_9PEZI</name>
<feature type="signal peptide" evidence="13">
    <location>
        <begin position="1"/>
        <end position="22"/>
    </location>
</feature>
<proteinExistence type="inferred from homology"/>
<evidence type="ECO:0000313" key="16">
    <source>
        <dbReference type="Proteomes" id="UP001175000"/>
    </source>
</evidence>
<sequence>MFTKPTRAALVALHLATVAVQAIGFDKAAGGIHVRAPEEEPDYICSATKPCQLGCCGPLDPVTGTGVCGGGPDHCGPGKCTSQCNWKSDCDPGWGAQWSQSSKCPLNVCCSKFGFCGTTAHFCEGQLAPSPECPISQGTSDKRTVGYWEGWHLGRPCGVMKPDDIPLGYYTHLNFAFAMIHPQTFNIISMSPEMTPLYSQVTALKAKQPGLQVWIAIGGWSHNDPGPFRTAFSDMAASDANQDAFFESLVKFMLQYDFDGVDLDWEYPVADDRGGIPADFDNYPRMLRRLRARLNATGRKYGISMAIPASYWYLRGFNLKAIEPSLDWFNVMTYDIHGTWDSSVRAIGSYAYAHTNLTEIQHGLELLWRNNVNPERVNLGLGFYGRSFKMADPNCMRPGCPFINATGAAPGRCTGTEGVLAALEINEIIRNGGQQTLYAEDAVQVVTWGGDQWVSWDDASTLKMKQDYANRRCLGGTMVWAIDLDDGTLVNALGGNLNRKKAGVYPYTPLKCNLGGHVIHSEL</sequence>
<dbReference type="SMART" id="SM00636">
    <property type="entry name" value="Glyco_18"/>
    <property type="match status" value="1"/>
</dbReference>
<accession>A0AA39WBC6</accession>
<dbReference type="InterPro" id="IPR011583">
    <property type="entry name" value="Chitinase_II/V-like_cat"/>
</dbReference>
<dbReference type="GO" id="GO:0006032">
    <property type="term" value="P:chitin catabolic process"/>
    <property type="evidence" value="ECO:0007669"/>
    <property type="project" value="UniProtKB-KW"/>
</dbReference>
<dbReference type="Pfam" id="PF00187">
    <property type="entry name" value="Chitin_bind_1"/>
    <property type="match status" value="1"/>
</dbReference>
<dbReference type="Gene3D" id="3.10.50.10">
    <property type="match status" value="1"/>
</dbReference>
<evidence type="ECO:0000256" key="1">
    <source>
        <dbReference type="ARBA" id="ARBA00000822"/>
    </source>
</evidence>
<evidence type="ECO:0000256" key="12">
    <source>
        <dbReference type="RuleBase" id="RU000489"/>
    </source>
</evidence>
<evidence type="ECO:0000259" key="14">
    <source>
        <dbReference type="PROSITE" id="PS51910"/>
    </source>
</evidence>
<evidence type="ECO:0000256" key="3">
    <source>
        <dbReference type="ARBA" id="ARBA00008682"/>
    </source>
</evidence>
<dbReference type="Proteomes" id="UP001175000">
    <property type="component" value="Unassembled WGS sequence"/>
</dbReference>
<dbReference type="GO" id="GO:0000272">
    <property type="term" value="P:polysaccharide catabolic process"/>
    <property type="evidence" value="ECO:0007669"/>
    <property type="project" value="UniProtKB-KW"/>
</dbReference>
<feature type="domain" description="GH18" evidence="14">
    <location>
        <begin position="142"/>
        <end position="500"/>
    </location>
</feature>
<dbReference type="InterPro" id="IPR036861">
    <property type="entry name" value="Endochitinase-like_sf"/>
</dbReference>
<dbReference type="InterPro" id="IPR018371">
    <property type="entry name" value="Chitin-binding_1_CS"/>
</dbReference>
<dbReference type="SUPFAM" id="SSF57016">
    <property type="entry name" value="Plant lectins/antimicrobial peptides"/>
    <property type="match status" value="1"/>
</dbReference>
<keyword evidence="10 12" id="KW-0326">Glycosidase</keyword>
<dbReference type="AlphaFoldDB" id="A0AA39WBC6"/>
<keyword evidence="13" id="KW-0732">Signal</keyword>
<dbReference type="InterPro" id="IPR029070">
    <property type="entry name" value="Chitinase_insertion_sf"/>
</dbReference>
<keyword evidence="5" id="KW-0964">Secreted</keyword>
<evidence type="ECO:0000256" key="6">
    <source>
        <dbReference type="ARBA" id="ARBA00022669"/>
    </source>
</evidence>
<keyword evidence="9" id="KW-0119">Carbohydrate metabolism</keyword>
<keyword evidence="8" id="KW-0146">Chitin degradation</keyword>
<keyword evidence="7 12" id="KW-0378">Hydrolase</keyword>
<dbReference type="Gene3D" id="3.20.20.80">
    <property type="entry name" value="Glycosidases"/>
    <property type="match status" value="1"/>
</dbReference>
<dbReference type="InterPro" id="IPR001223">
    <property type="entry name" value="Glyco_hydro18_cat"/>
</dbReference>
<evidence type="ECO:0000256" key="7">
    <source>
        <dbReference type="ARBA" id="ARBA00022801"/>
    </source>
</evidence>
<comment type="caution">
    <text evidence="15">The sequence shown here is derived from an EMBL/GenBank/DDBJ whole genome shotgun (WGS) entry which is preliminary data.</text>
</comment>
<keyword evidence="16" id="KW-1185">Reference proteome</keyword>
<dbReference type="CDD" id="cd00035">
    <property type="entry name" value="ChtBD1"/>
    <property type="match status" value="1"/>
</dbReference>
<keyword evidence="6" id="KW-0147">Chitin-binding</keyword>